<keyword evidence="4 10" id="KW-0812">Transmembrane</keyword>
<dbReference type="PIRSF" id="PIRSF004793">
    <property type="entry name" value="UCP004793"/>
    <property type="match status" value="1"/>
</dbReference>
<evidence type="ECO:0000259" key="11">
    <source>
        <dbReference type="PROSITE" id="PS51794"/>
    </source>
</evidence>
<evidence type="ECO:0000256" key="2">
    <source>
        <dbReference type="ARBA" id="ARBA00022475"/>
    </source>
</evidence>
<evidence type="ECO:0000256" key="9">
    <source>
        <dbReference type="ARBA" id="ARBA00023136"/>
    </source>
</evidence>
<sequence length="290" mass="32423">MKTSVLAGSAFAEGLTKFGNGLIDFFTGFTVAYAAEIVLVYLLVYYVSRVLRENDATRLMFLYWGLLIVMGVMQFATSLLKGDFYLYFVILLSMFMLILFNVEVKKSLWDVHNPRTEKAEKIVSGSEDRTPADVERCISDIIKALQNMSKNNVGALIVLSKGNLPKQVLQSGVMLDAEISTQLIEGIFFPKAPLHDGAMIIRGHKIQAAGCFLPLTQKTSYPKEFGTRHRAGIGITEVANVVSLVVSEETGIISVIKQGNVQRYADYDILKNALRDYYWQELPISDKKTR</sequence>
<keyword evidence="8 10" id="KW-1133">Transmembrane helix</keyword>
<protein>
    <recommendedName>
        <fullName evidence="10">Diadenylate cyclase</fullName>
        <shortName evidence="10">DAC</shortName>
        <ecNumber evidence="10">2.7.7.85</ecNumber>
    </recommendedName>
    <alternativeName>
        <fullName evidence="10">Cyclic-di-AMP synthase</fullName>
        <shortName evidence="10">c-di-AMP synthase</shortName>
    </alternativeName>
</protein>
<comment type="caution">
    <text evidence="10">Lacks conserved residue(s) required for the propagation of feature annotation.</text>
</comment>
<gene>
    <name evidence="10" type="primary">dacA</name>
    <name evidence="12" type="ORF">IAC57_06275</name>
</gene>
<comment type="caution">
    <text evidence="12">The sequence shown here is derived from an EMBL/GenBank/DDBJ whole genome shotgun (WGS) entry which is preliminary data.</text>
</comment>
<evidence type="ECO:0000313" key="12">
    <source>
        <dbReference type="EMBL" id="HIU59691.1"/>
    </source>
</evidence>
<keyword evidence="6 10" id="KW-0547">Nucleotide-binding</keyword>
<keyword evidence="9 10" id="KW-0472">Membrane</keyword>
<keyword evidence="3 10" id="KW-0808">Transferase</keyword>
<keyword evidence="2 10" id="KW-1003">Cell membrane</keyword>
<reference evidence="12" key="1">
    <citation type="submission" date="2020-10" db="EMBL/GenBank/DDBJ databases">
        <authorList>
            <person name="Gilroy R."/>
        </authorList>
    </citation>
    <scope>NUCLEOTIDE SEQUENCE</scope>
    <source>
        <strain evidence="12">11687</strain>
    </source>
</reference>
<feature type="transmembrane region" description="Helical" evidence="10">
    <location>
        <begin position="22"/>
        <end position="47"/>
    </location>
</feature>
<dbReference type="PROSITE" id="PS51794">
    <property type="entry name" value="DAC"/>
    <property type="match status" value="1"/>
</dbReference>
<dbReference type="PANTHER" id="PTHR34185:SF1">
    <property type="entry name" value="DIADENYLATE CYCLASE"/>
    <property type="match status" value="1"/>
</dbReference>
<dbReference type="HAMAP" id="MF_01499">
    <property type="entry name" value="DacA"/>
    <property type="match status" value="1"/>
</dbReference>
<feature type="transmembrane region" description="Helical" evidence="10">
    <location>
        <begin position="84"/>
        <end position="102"/>
    </location>
</feature>
<dbReference type="Gene3D" id="3.40.1700.10">
    <property type="entry name" value="DNA integrity scanning protein, DisA, N-terminal domain"/>
    <property type="match status" value="1"/>
</dbReference>
<feature type="transmembrane region" description="Helical" evidence="10">
    <location>
        <begin position="59"/>
        <end position="78"/>
    </location>
</feature>
<dbReference type="GO" id="GO:0006171">
    <property type="term" value="P:cAMP biosynthetic process"/>
    <property type="evidence" value="ECO:0007669"/>
    <property type="project" value="InterPro"/>
</dbReference>
<dbReference type="PANTHER" id="PTHR34185">
    <property type="entry name" value="DIADENYLATE CYCLASE"/>
    <property type="match status" value="1"/>
</dbReference>
<evidence type="ECO:0000256" key="7">
    <source>
        <dbReference type="ARBA" id="ARBA00022840"/>
    </source>
</evidence>
<dbReference type="SUPFAM" id="SSF143597">
    <property type="entry name" value="YojJ-like"/>
    <property type="match status" value="1"/>
</dbReference>
<organism evidence="12 13">
    <name type="scientific">Candidatus Scatosoma pullistercoris</name>
    <dbReference type="NCBI Taxonomy" id="2840934"/>
    <lineage>
        <taxon>Bacteria</taxon>
        <taxon>Bacillati</taxon>
        <taxon>Bacillota</taxon>
        <taxon>Clostridia</taxon>
        <taxon>Candidatus Scatosoma</taxon>
    </lineage>
</organism>
<proteinExistence type="inferred from homology"/>
<evidence type="ECO:0000256" key="3">
    <source>
        <dbReference type="ARBA" id="ARBA00022679"/>
    </source>
</evidence>
<dbReference type="InterPro" id="IPR050338">
    <property type="entry name" value="DisA"/>
</dbReference>
<dbReference type="InterPro" id="IPR034701">
    <property type="entry name" value="CdaA"/>
</dbReference>
<evidence type="ECO:0000256" key="10">
    <source>
        <dbReference type="HAMAP-Rule" id="MF_01499"/>
    </source>
</evidence>
<comment type="subunit">
    <text evidence="10">Probably a homodimer.</text>
</comment>
<dbReference type="Pfam" id="PF02457">
    <property type="entry name" value="DAC"/>
    <property type="match status" value="1"/>
</dbReference>
<accession>A0A9D1SGV5</accession>
<name>A0A9D1SGV5_9FIRM</name>
<evidence type="ECO:0000256" key="1">
    <source>
        <dbReference type="ARBA" id="ARBA00000877"/>
    </source>
</evidence>
<evidence type="ECO:0000256" key="6">
    <source>
        <dbReference type="ARBA" id="ARBA00022741"/>
    </source>
</evidence>
<evidence type="ECO:0000313" key="13">
    <source>
        <dbReference type="Proteomes" id="UP000824081"/>
    </source>
</evidence>
<dbReference type="InterPro" id="IPR014046">
    <property type="entry name" value="C-di-AMP_synthase"/>
</dbReference>
<dbReference type="InterPro" id="IPR003390">
    <property type="entry name" value="DNA_integrity_scan_DisA_N"/>
</dbReference>
<comment type="function">
    <text evidence="10">Catalyzes the condensation of 2 ATP molecules into cyclic di-AMP (c-di-AMP), a second messenger used to regulate differing processes in different bacteria.</text>
</comment>
<dbReference type="GO" id="GO:0106408">
    <property type="term" value="F:diadenylate cyclase activity"/>
    <property type="evidence" value="ECO:0007669"/>
    <property type="project" value="UniProtKB-EC"/>
</dbReference>
<dbReference type="GO" id="GO:0004016">
    <property type="term" value="F:adenylate cyclase activity"/>
    <property type="evidence" value="ECO:0007669"/>
    <property type="project" value="UniProtKB-UniRule"/>
</dbReference>
<keyword evidence="5 10" id="KW-0548">Nucleotidyltransferase</keyword>
<comment type="catalytic activity">
    <reaction evidence="1 10">
        <text>2 ATP = 3',3'-c-di-AMP + 2 diphosphate</text>
        <dbReference type="Rhea" id="RHEA:35655"/>
        <dbReference type="ChEBI" id="CHEBI:30616"/>
        <dbReference type="ChEBI" id="CHEBI:33019"/>
        <dbReference type="ChEBI" id="CHEBI:71500"/>
        <dbReference type="EC" id="2.7.7.85"/>
    </reaction>
</comment>
<dbReference type="InterPro" id="IPR036888">
    <property type="entry name" value="DNA_integrity_DisA_N_sf"/>
</dbReference>
<evidence type="ECO:0000256" key="4">
    <source>
        <dbReference type="ARBA" id="ARBA00022692"/>
    </source>
</evidence>
<dbReference type="GO" id="GO:0005524">
    <property type="term" value="F:ATP binding"/>
    <property type="evidence" value="ECO:0007669"/>
    <property type="project" value="UniProtKB-UniRule"/>
</dbReference>
<comment type="similarity">
    <text evidence="10">Belongs to the adenylate cyclase family. DacA/CdaA subfamily.</text>
</comment>
<evidence type="ECO:0000256" key="5">
    <source>
        <dbReference type="ARBA" id="ARBA00022695"/>
    </source>
</evidence>
<evidence type="ECO:0000256" key="8">
    <source>
        <dbReference type="ARBA" id="ARBA00022989"/>
    </source>
</evidence>
<dbReference type="EMBL" id="DVMZ01000172">
    <property type="protein sequence ID" value="HIU59691.1"/>
    <property type="molecule type" value="Genomic_DNA"/>
</dbReference>
<keyword evidence="7 10" id="KW-0067">ATP-binding</keyword>
<dbReference type="AlphaFoldDB" id="A0A9D1SGV5"/>
<dbReference type="Proteomes" id="UP000824081">
    <property type="component" value="Unassembled WGS sequence"/>
</dbReference>
<feature type="domain" description="DAC" evidence="11">
    <location>
        <begin position="116"/>
        <end position="267"/>
    </location>
</feature>
<dbReference type="EC" id="2.7.7.85" evidence="10"/>
<reference evidence="12" key="2">
    <citation type="journal article" date="2021" name="PeerJ">
        <title>Extensive microbial diversity within the chicken gut microbiome revealed by metagenomics and culture.</title>
        <authorList>
            <person name="Gilroy R."/>
            <person name="Ravi A."/>
            <person name="Getino M."/>
            <person name="Pursley I."/>
            <person name="Horton D.L."/>
            <person name="Alikhan N.F."/>
            <person name="Baker D."/>
            <person name="Gharbi K."/>
            <person name="Hall N."/>
            <person name="Watson M."/>
            <person name="Adriaenssens E.M."/>
            <person name="Foster-Nyarko E."/>
            <person name="Jarju S."/>
            <person name="Secka A."/>
            <person name="Antonio M."/>
            <person name="Oren A."/>
            <person name="Chaudhuri R.R."/>
            <person name="La Ragione R."/>
            <person name="Hildebrand F."/>
            <person name="Pallen M.J."/>
        </authorList>
    </citation>
    <scope>NUCLEOTIDE SEQUENCE</scope>
    <source>
        <strain evidence="12">11687</strain>
    </source>
</reference>